<evidence type="ECO:0000256" key="2">
    <source>
        <dbReference type="ARBA" id="ARBA00022729"/>
    </source>
</evidence>
<dbReference type="InterPro" id="IPR019606">
    <property type="entry name" value="GerMN"/>
</dbReference>
<accession>A0A0L0KLW3</accession>
<sequence length="605" mass="64065">MGGEGGARRVPGRVAAYVVCGAVLLSGCASMPDHGDLRGVESTPRQDTQVRVFAMPPQEGATPGAIVQGFLEALTSDDPDYATARKYLIGKAAKTWDPESSTTVLDVGPQPMQERPGGREGGADMSITLDGERVAALDAQQSYTPEVGKYRQTLHLVQDDKEQWRIDELPQGVVMGRSDFARNYTSVNKYYFASRARVGTVPAAVADPVYVRKRVDPTTQMVRSLLDGPTNWLRPVVRSGFPTGVALADDAGPLVPNDQNKLTVPLDRKAAGVKQGKCDEMAAQILFTLQSLTPVVDEVELQADGRRLCSLGEGRSAGIAARGSAQSPGHLYFIDGEHRLQWMAADGNDAAPESVPGAFGDGGKALRSVAVSRDEHEAAGVTLDGKQLYVTSLASGSQLGNPVLASAGATEKDRFTTPTWDAQGDLWVADRNPLTPRLYLLAKGDDTPVVVSTPGLTGRINAVRMAADGVRVALVVESGGRQSLLVGRVERDEGSDGRETVSVQELRSATPELEQVTAVSWASDSRLVVVGKETGGVEQVQYVQCDGSVPETGALPGLTEVQSIAASEDSEAPLFATSKDGLLWLPGGSGWRTLKPTASVAFYPG</sequence>
<dbReference type="Proteomes" id="UP000037151">
    <property type="component" value="Unassembled WGS sequence"/>
</dbReference>
<comment type="similarity">
    <text evidence="6">Belongs to the LpqB lipoprotein family.</text>
</comment>
<evidence type="ECO:0000256" key="3">
    <source>
        <dbReference type="ARBA" id="ARBA00023136"/>
    </source>
</evidence>
<dbReference type="GO" id="GO:0005886">
    <property type="term" value="C:plasma membrane"/>
    <property type="evidence" value="ECO:0007669"/>
    <property type="project" value="UniProtKB-SubCell"/>
</dbReference>
<proteinExistence type="inferred from homology"/>
<evidence type="ECO:0000256" key="5">
    <source>
        <dbReference type="ARBA" id="ARBA00023288"/>
    </source>
</evidence>
<keyword evidence="3" id="KW-0472">Membrane</keyword>
<gene>
    <name evidence="6" type="primary">lpqB</name>
    <name evidence="7" type="ORF">IQ63_06075</name>
</gene>
<evidence type="ECO:0000313" key="7">
    <source>
        <dbReference type="EMBL" id="KND38843.1"/>
    </source>
</evidence>
<dbReference type="HAMAP" id="MF_01373">
    <property type="entry name" value="LpqB_lipoprot"/>
    <property type="match status" value="1"/>
</dbReference>
<dbReference type="GeneID" id="69805798"/>
<keyword evidence="2" id="KW-0732">Signal</keyword>
<dbReference type="InterPro" id="IPR023959">
    <property type="entry name" value="LpqB"/>
</dbReference>
<keyword evidence="1" id="KW-1003">Cell membrane</keyword>
<dbReference type="eggNOG" id="COG0823">
    <property type="taxonomic scope" value="Bacteria"/>
</dbReference>
<dbReference type="SMART" id="SM00909">
    <property type="entry name" value="Germane"/>
    <property type="match status" value="1"/>
</dbReference>
<dbReference type="InterPro" id="IPR018910">
    <property type="entry name" value="LpqB_C"/>
</dbReference>
<dbReference type="SUPFAM" id="SSF63829">
    <property type="entry name" value="Calcium-dependent phosphotriesterase"/>
    <property type="match status" value="1"/>
</dbReference>
<keyword evidence="5 7" id="KW-0449">Lipoprotein</keyword>
<evidence type="ECO:0000256" key="1">
    <source>
        <dbReference type="ARBA" id="ARBA00022475"/>
    </source>
</evidence>
<dbReference type="Pfam" id="PF10646">
    <property type="entry name" value="Germane"/>
    <property type="match status" value="1"/>
</dbReference>
<dbReference type="Pfam" id="PF10647">
    <property type="entry name" value="Gmad1"/>
    <property type="match status" value="1"/>
</dbReference>
<keyword evidence="4" id="KW-0564">Palmitate</keyword>
<evidence type="ECO:0000313" key="8">
    <source>
        <dbReference type="Proteomes" id="UP000037151"/>
    </source>
</evidence>
<dbReference type="EMBL" id="JPPY01000036">
    <property type="protein sequence ID" value="KND38843.1"/>
    <property type="molecule type" value="Genomic_DNA"/>
</dbReference>
<dbReference type="PATRIC" id="fig|42234.21.peg.1253"/>
<evidence type="ECO:0000256" key="6">
    <source>
        <dbReference type="HAMAP-Rule" id="MF_01373"/>
    </source>
</evidence>
<name>A0A0L0KLW3_9ACTN</name>
<reference evidence="8" key="1">
    <citation type="submission" date="2014-07" db="EMBL/GenBank/DDBJ databases">
        <title>Genome sequencing of plant-pathogenic Streptomyces species.</title>
        <authorList>
            <person name="Harrison J."/>
            <person name="Sapp M."/>
            <person name="Thwaites R."/>
            <person name="Studholme D.J."/>
        </authorList>
    </citation>
    <scope>NUCLEOTIDE SEQUENCE [LARGE SCALE GENOMIC DNA]</scope>
    <source>
        <strain evidence="8">NCPPB 4445</strain>
    </source>
</reference>
<comment type="caution">
    <text evidence="7">The sequence shown here is derived from an EMBL/GenBank/DDBJ whole genome shotgun (WGS) entry which is preliminary data.</text>
</comment>
<protein>
    <recommendedName>
        <fullName evidence="6">Lipoprotein LpqB</fullName>
    </recommendedName>
</protein>
<dbReference type="STRING" id="42234.IQ63_06075"/>
<evidence type="ECO:0000256" key="4">
    <source>
        <dbReference type="ARBA" id="ARBA00023139"/>
    </source>
</evidence>
<dbReference type="Pfam" id="PF25976">
    <property type="entry name" value="LpqB_N"/>
    <property type="match status" value="1"/>
</dbReference>
<dbReference type="AlphaFoldDB" id="A0A0L0KLW3"/>
<dbReference type="RefSeq" id="WP_010356954.1">
    <property type="nucleotide sequence ID" value="NZ_BCMK01000124.1"/>
</dbReference>
<organism evidence="7 8">
    <name type="scientific">Streptomyces acidiscabies</name>
    <dbReference type="NCBI Taxonomy" id="42234"/>
    <lineage>
        <taxon>Bacteria</taxon>
        <taxon>Bacillati</taxon>
        <taxon>Actinomycetota</taxon>
        <taxon>Actinomycetes</taxon>
        <taxon>Kitasatosporales</taxon>
        <taxon>Streptomycetaceae</taxon>
        <taxon>Streptomyces</taxon>
    </lineage>
</organism>
<dbReference type="InterPro" id="IPR059026">
    <property type="entry name" value="LpqB_N"/>
</dbReference>
<comment type="subcellular location">
    <subcellularLocation>
        <location evidence="6">Cell membrane</location>
        <topology evidence="6">Lipid-anchor</topology>
    </subcellularLocation>
</comment>